<dbReference type="KEGG" id="tsu:Tresu_2231"/>
<evidence type="ECO:0000313" key="3">
    <source>
        <dbReference type="Proteomes" id="UP000006852"/>
    </source>
</evidence>
<sequence length="116" mass="13216">MNIILITKDVAEAITAISTAIIILISIVKLLPSPIKNFFTKIIPTFFCGFTDANGKKSFFFKAVKARNSQQEQLRDVLHSLTQDCEFEEFLVLNEKELANFLSETKLFTKISLRKQ</sequence>
<feature type="transmembrane region" description="Helical" evidence="1">
    <location>
        <begin position="13"/>
        <end position="31"/>
    </location>
</feature>
<dbReference type="HOGENOM" id="CLU_2095820_0_0_12"/>
<accession>F2NTP1</accession>
<evidence type="ECO:0000313" key="2">
    <source>
        <dbReference type="EMBL" id="AEB15100.1"/>
    </source>
</evidence>
<dbReference type="EMBL" id="CP002631">
    <property type="protein sequence ID" value="AEB15100.1"/>
    <property type="molecule type" value="Genomic_DNA"/>
</dbReference>
<dbReference type="GeneID" id="302999349"/>
<organism evidence="2 3">
    <name type="scientific">Treponema succinifaciens (strain ATCC 33096 / DSM 2489 / 6091)</name>
    <dbReference type="NCBI Taxonomy" id="869209"/>
    <lineage>
        <taxon>Bacteria</taxon>
        <taxon>Pseudomonadati</taxon>
        <taxon>Spirochaetota</taxon>
        <taxon>Spirochaetia</taxon>
        <taxon>Spirochaetales</taxon>
        <taxon>Treponemataceae</taxon>
        <taxon>Treponema</taxon>
    </lineage>
</organism>
<protein>
    <submittedName>
        <fullName evidence="2">Uncharacterized protein</fullName>
    </submittedName>
</protein>
<gene>
    <name evidence="2" type="ordered locus">Tresu_2231</name>
</gene>
<keyword evidence="1" id="KW-0812">Transmembrane</keyword>
<evidence type="ECO:0000256" key="1">
    <source>
        <dbReference type="SAM" id="Phobius"/>
    </source>
</evidence>
<name>F2NTP1_TRES6</name>
<dbReference type="RefSeq" id="WP_013702352.1">
    <property type="nucleotide sequence ID" value="NC_015385.1"/>
</dbReference>
<proteinExistence type="predicted"/>
<keyword evidence="1" id="KW-1133">Transmembrane helix</keyword>
<dbReference type="STRING" id="869209.Tresu_2231"/>
<reference evidence="2 3" key="1">
    <citation type="journal article" date="2011" name="Stand. Genomic Sci.">
        <title>Complete genome sequence of Treponema succinifaciens type strain (6091).</title>
        <authorList>
            <person name="Han C."/>
            <person name="Gronow S."/>
            <person name="Teshima H."/>
            <person name="Lapidus A."/>
            <person name="Nolan M."/>
            <person name="Lucas S."/>
            <person name="Hammon N."/>
            <person name="Deshpande S."/>
            <person name="Cheng J.F."/>
            <person name="Zeytun A."/>
            <person name="Tapia R."/>
            <person name="Goodwin L."/>
            <person name="Pitluck S."/>
            <person name="Liolios K."/>
            <person name="Pagani I."/>
            <person name="Ivanova N."/>
            <person name="Mavromatis K."/>
            <person name="Mikhailova N."/>
            <person name="Huntemann M."/>
            <person name="Pati A."/>
            <person name="Chen A."/>
            <person name="Palaniappan K."/>
            <person name="Land M."/>
            <person name="Hauser L."/>
            <person name="Brambilla E.M."/>
            <person name="Rohde M."/>
            <person name="Goker M."/>
            <person name="Woyke T."/>
            <person name="Bristow J."/>
            <person name="Eisen J.A."/>
            <person name="Markowitz V."/>
            <person name="Hugenholtz P."/>
            <person name="Kyrpides N.C."/>
            <person name="Klenk H.P."/>
            <person name="Detter J.C."/>
        </authorList>
    </citation>
    <scope>NUCLEOTIDE SEQUENCE [LARGE SCALE GENOMIC DNA]</scope>
    <source>
        <strain evidence="3">ATCC 33096 / DSM 2489 / 6091</strain>
    </source>
</reference>
<dbReference type="AlphaFoldDB" id="F2NTP1"/>
<reference evidence="3" key="2">
    <citation type="submission" date="2011-04" db="EMBL/GenBank/DDBJ databases">
        <title>The complete genome of chromosome of Treponema succinifaciens DSM 2489.</title>
        <authorList>
            <person name="Lucas S."/>
            <person name="Copeland A."/>
            <person name="Lapidus A."/>
            <person name="Bruce D."/>
            <person name="Goodwin L."/>
            <person name="Pitluck S."/>
            <person name="Peters L."/>
            <person name="Kyrpides N."/>
            <person name="Mavromatis K."/>
            <person name="Ivanova N."/>
            <person name="Ovchinnikova G."/>
            <person name="Teshima H."/>
            <person name="Detter J.C."/>
            <person name="Tapia R."/>
            <person name="Han C."/>
            <person name="Land M."/>
            <person name="Hauser L."/>
            <person name="Markowitz V."/>
            <person name="Cheng J.-F."/>
            <person name="Hugenholtz P."/>
            <person name="Woyke T."/>
            <person name="Wu D."/>
            <person name="Gronow S."/>
            <person name="Wellnitz S."/>
            <person name="Brambilla E."/>
            <person name="Klenk H.-P."/>
            <person name="Eisen J.A."/>
        </authorList>
    </citation>
    <scope>NUCLEOTIDE SEQUENCE [LARGE SCALE GENOMIC DNA]</scope>
    <source>
        <strain evidence="3">ATCC 33096 / DSM 2489 / 6091</strain>
    </source>
</reference>
<keyword evidence="3" id="KW-1185">Reference proteome</keyword>
<keyword evidence="1" id="KW-0472">Membrane</keyword>
<dbReference type="Proteomes" id="UP000006852">
    <property type="component" value="Chromosome"/>
</dbReference>